<dbReference type="InterPro" id="IPR001206">
    <property type="entry name" value="Diacylglycerol_kinase_cat_dom"/>
</dbReference>
<evidence type="ECO:0000256" key="12">
    <source>
        <dbReference type="ARBA" id="ARBA00023264"/>
    </source>
</evidence>
<dbReference type="SMART" id="SM00046">
    <property type="entry name" value="DAGKc"/>
    <property type="match status" value="1"/>
</dbReference>
<dbReference type="InterPro" id="IPR005218">
    <property type="entry name" value="Diacylglycerol/lipid_kinase"/>
</dbReference>
<dbReference type="EMBL" id="JAGSND010000001">
    <property type="protein sequence ID" value="MBR0596280.1"/>
    <property type="molecule type" value="Genomic_DNA"/>
</dbReference>
<evidence type="ECO:0000313" key="15">
    <source>
        <dbReference type="Proteomes" id="UP000675664"/>
    </source>
</evidence>
<evidence type="ECO:0000256" key="10">
    <source>
        <dbReference type="ARBA" id="ARBA00023098"/>
    </source>
</evidence>
<evidence type="ECO:0000256" key="9">
    <source>
        <dbReference type="ARBA" id="ARBA00022842"/>
    </source>
</evidence>
<evidence type="ECO:0000256" key="6">
    <source>
        <dbReference type="ARBA" id="ARBA00022741"/>
    </source>
</evidence>
<dbReference type="GO" id="GO:0005524">
    <property type="term" value="F:ATP binding"/>
    <property type="evidence" value="ECO:0007669"/>
    <property type="project" value="UniProtKB-KW"/>
</dbReference>
<dbReference type="NCBIfam" id="TIGR00147">
    <property type="entry name" value="YegS/Rv2252/BmrU family lipid kinase"/>
    <property type="match status" value="1"/>
</dbReference>
<evidence type="ECO:0000256" key="11">
    <source>
        <dbReference type="ARBA" id="ARBA00023209"/>
    </source>
</evidence>
<keyword evidence="11" id="KW-0594">Phospholipid biosynthesis</keyword>
<reference evidence="14" key="2">
    <citation type="submission" date="2021-04" db="EMBL/GenBank/DDBJ databases">
        <authorList>
            <person name="Liu J."/>
        </authorList>
    </citation>
    <scope>NUCLEOTIDE SEQUENCE</scope>
    <source>
        <strain evidence="14">BAD-6</strain>
    </source>
</reference>
<keyword evidence="3" id="KW-0444">Lipid biosynthesis</keyword>
<comment type="similarity">
    <text evidence="2">Belongs to the diacylglycerol/lipid kinase family.</text>
</comment>
<dbReference type="RefSeq" id="WP_227016417.1">
    <property type="nucleotide sequence ID" value="NZ_JAGSND010000001.1"/>
</dbReference>
<organism evidence="14 15">
    <name type="scientific">Sinanaerobacter chloroacetimidivorans</name>
    <dbReference type="NCBI Taxonomy" id="2818044"/>
    <lineage>
        <taxon>Bacteria</taxon>
        <taxon>Bacillati</taxon>
        <taxon>Bacillota</taxon>
        <taxon>Clostridia</taxon>
        <taxon>Peptostreptococcales</taxon>
        <taxon>Anaerovoracaceae</taxon>
        <taxon>Sinanaerobacter</taxon>
    </lineage>
</organism>
<feature type="domain" description="DAGKc" evidence="13">
    <location>
        <begin position="1"/>
        <end position="136"/>
    </location>
</feature>
<keyword evidence="15" id="KW-1185">Reference proteome</keyword>
<dbReference type="GO" id="GO:0008654">
    <property type="term" value="P:phospholipid biosynthetic process"/>
    <property type="evidence" value="ECO:0007669"/>
    <property type="project" value="UniProtKB-KW"/>
</dbReference>
<sequence length="311" mass="34330">MKHIFILNPAAGKKQASTLFLPQIIKTAKSMEIDYEIHRTVGIGDGEHFVRSRCEAEAESDKKSILRFYACGGDGTFNEVVNGAFGFENAEVAMIPAGTGNDFVRNFDDHDAFYDIKRQILGKAVKVDLIRYGNRITPAKYGINMFNIGLDSEVVEKTASIKKFLISGSFSYALGVGIAFMQKEGTILSIDFDDGVKYEGEVLLVSIANGGYYGGGFKAAPYARLDDGFMDVSIVKNISRSTFLKLIGKYRNGTYLEVPNIEKIITYKRCKHLKITPKSEMKLCTDGELSLTGNTTFEIIPQALNFSVPIS</sequence>
<dbReference type="PROSITE" id="PS50146">
    <property type="entry name" value="DAGK"/>
    <property type="match status" value="1"/>
</dbReference>
<evidence type="ECO:0000256" key="2">
    <source>
        <dbReference type="ARBA" id="ARBA00005983"/>
    </source>
</evidence>
<dbReference type="Pfam" id="PF19279">
    <property type="entry name" value="YegS_C"/>
    <property type="match status" value="1"/>
</dbReference>
<evidence type="ECO:0000256" key="7">
    <source>
        <dbReference type="ARBA" id="ARBA00022777"/>
    </source>
</evidence>
<protein>
    <submittedName>
        <fullName evidence="14">Diacylglycerol kinase family lipid kinase</fullName>
    </submittedName>
</protein>
<evidence type="ECO:0000256" key="5">
    <source>
        <dbReference type="ARBA" id="ARBA00022723"/>
    </source>
</evidence>
<dbReference type="SUPFAM" id="SSF111331">
    <property type="entry name" value="NAD kinase/diacylglycerol kinase-like"/>
    <property type="match status" value="1"/>
</dbReference>
<comment type="caution">
    <text evidence="14">The sequence shown here is derived from an EMBL/GenBank/DDBJ whole genome shotgun (WGS) entry which is preliminary data.</text>
</comment>
<dbReference type="AlphaFoldDB" id="A0A8J7VZ32"/>
<keyword evidence="12" id="KW-1208">Phospholipid metabolism</keyword>
<dbReference type="PANTHER" id="PTHR12358:SF106">
    <property type="entry name" value="LIPID KINASE YEGS"/>
    <property type="match status" value="1"/>
</dbReference>
<comment type="cofactor">
    <cofactor evidence="1">
        <name>Mg(2+)</name>
        <dbReference type="ChEBI" id="CHEBI:18420"/>
    </cofactor>
</comment>
<dbReference type="GO" id="GO:0016301">
    <property type="term" value="F:kinase activity"/>
    <property type="evidence" value="ECO:0007669"/>
    <property type="project" value="UniProtKB-KW"/>
</dbReference>
<keyword evidence="7 14" id="KW-0418">Kinase</keyword>
<dbReference type="InterPro" id="IPR045540">
    <property type="entry name" value="YegS/DAGK_C"/>
</dbReference>
<dbReference type="Gene3D" id="2.60.200.40">
    <property type="match status" value="1"/>
</dbReference>
<keyword evidence="9" id="KW-0460">Magnesium</keyword>
<proteinExistence type="inferred from homology"/>
<dbReference type="Pfam" id="PF00781">
    <property type="entry name" value="DAGK_cat"/>
    <property type="match status" value="1"/>
</dbReference>
<keyword evidence="8" id="KW-0067">ATP-binding</keyword>
<evidence type="ECO:0000256" key="8">
    <source>
        <dbReference type="ARBA" id="ARBA00022840"/>
    </source>
</evidence>
<evidence type="ECO:0000256" key="4">
    <source>
        <dbReference type="ARBA" id="ARBA00022679"/>
    </source>
</evidence>
<dbReference type="Proteomes" id="UP000675664">
    <property type="component" value="Unassembled WGS sequence"/>
</dbReference>
<evidence type="ECO:0000259" key="13">
    <source>
        <dbReference type="PROSITE" id="PS50146"/>
    </source>
</evidence>
<name>A0A8J7VZ32_9FIRM</name>
<evidence type="ECO:0000313" key="14">
    <source>
        <dbReference type="EMBL" id="MBR0596280.1"/>
    </source>
</evidence>
<keyword evidence="4" id="KW-0808">Transferase</keyword>
<dbReference type="InterPro" id="IPR017438">
    <property type="entry name" value="ATP-NAD_kinase_N"/>
</dbReference>
<evidence type="ECO:0000256" key="1">
    <source>
        <dbReference type="ARBA" id="ARBA00001946"/>
    </source>
</evidence>
<dbReference type="PANTHER" id="PTHR12358">
    <property type="entry name" value="SPHINGOSINE KINASE"/>
    <property type="match status" value="1"/>
</dbReference>
<gene>
    <name evidence="14" type="ORF">KCX82_00165</name>
</gene>
<dbReference type="InterPro" id="IPR050187">
    <property type="entry name" value="Lipid_Phosphate_FormReg"/>
</dbReference>
<evidence type="ECO:0000256" key="3">
    <source>
        <dbReference type="ARBA" id="ARBA00022516"/>
    </source>
</evidence>
<dbReference type="GO" id="GO:0046872">
    <property type="term" value="F:metal ion binding"/>
    <property type="evidence" value="ECO:0007669"/>
    <property type="project" value="UniProtKB-KW"/>
</dbReference>
<dbReference type="InterPro" id="IPR016064">
    <property type="entry name" value="NAD/diacylglycerol_kinase_sf"/>
</dbReference>
<dbReference type="Gene3D" id="3.40.50.10330">
    <property type="entry name" value="Probable inorganic polyphosphate/atp-NAD kinase, domain 1"/>
    <property type="match status" value="1"/>
</dbReference>
<accession>A0A8J7VZ32</accession>
<dbReference type="GO" id="GO:0005886">
    <property type="term" value="C:plasma membrane"/>
    <property type="evidence" value="ECO:0007669"/>
    <property type="project" value="TreeGrafter"/>
</dbReference>
<keyword evidence="5" id="KW-0479">Metal-binding</keyword>
<reference evidence="14" key="1">
    <citation type="submission" date="2021-04" db="EMBL/GenBank/DDBJ databases">
        <title>Sinoanaerobacter chloroacetimidivorans sp. nov., an obligate anaerobic bacterium isolated from anaerobic sludge.</title>
        <authorList>
            <person name="Bao Y."/>
        </authorList>
    </citation>
    <scope>NUCLEOTIDE SEQUENCE</scope>
    <source>
        <strain evidence="14">BAD-6</strain>
    </source>
</reference>
<keyword evidence="6" id="KW-0547">Nucleotide-binding</keyword>
<keyword evidence="10" id="KW-0443">Lipid metabolism</keyword>